<sequence>MNIADVQDIADKFWQGRQLPQQKELFLQKRVTFWSQLRYATNGSAEIGQIALKLMNCPTSEASCERNFSELRRKLGLNASNICYMHNSLKILCLSQNYTTWHMNFKQDLENVSYSNEQSTIAILPSRFILLAQFYSDS</sequence>
<dbReference type="Proteomes" id="UP000324800">
    <property type="component" value="Unassembled WGS sequence"/>
</dbReference>
<evidence type="ECO:0000313" key="2">
    <source>
        <dbReference type="Proteomes" id="UP000324800"/>
    </source>
</evidence>
<proteinExistence type="predicted"/>
<name>A0A5J4VTF4_9EUKA</name>
<evidence type="ECO:0000313" key="1">
    <source>
        <dbReference type="EMBL" id="KAA6385593.1"/>
    </source>
</evidence>
<dbReference type="AlphaFoldDB" id="A0A5J4VTF4"/>
<gene>
    <name evidence="1" type="ORF">EZS28_018881</name>
</gene>
<protein>
    <submittedName>
        <fullName evidence="1">Uncharacterized protein</fullName>
    </submittedName>
</protein>
<organism evidence="1 2">
    <name type="scientific">Streblomastix strix</name>
    <dbReference type="NCBI Taxonomy" id="222440"/>
    <lineage>
        <taxon>Eukaryota</taxon>
        <taxon>Metamonada</taxon>
        <taxon>Preaxostyla</taxon>
        <taxon>Oxymonadida</taxon>
        <taxon>Streblomastigidae</taxon>
        <taxon>Streblomastix</taxon>
    </lineage>
</organism>
<comment type="caution">
    <text evidence="1">The sequence shown here is derived from an EMBL/GenBank/DDBJ whole genome shotgun (WGS) entry which is preliminary data.</text>
</comment>
<dbReference type="EMBL" id="SNRW01005198">
    <property type="protein sequence ID" value="KAA6385593.1"/>
    <property type="molecule type" value="Genomic_DNA"/>
</dbReference>
<accession>A0A5J4VTF4</accession>
<reference evidence="1 2" key="1">
    <citation type="submission" date="2019-03" db="EMBL/GenBank/DDBJ databases">
        <title>Single cell metagenomics reveals metabolic interactions within the superorganism composed of flagellate Streblomastix strix and complex community of Bacteroidetes bacteria on its surface.</title>
        <authorList>
            <person name="Treitli S.C."/>
            <person name="Kolisko M."/>
            <person name="Husnik F."/>
            <person name="Keeling P."/>
            <person name="Hampl V."/>
        </authorList>
    </citation>
    <scope>NUCLEOTIDE SEQUENCE [LARGE SCALE GENOMIC DNA]</scope>
    <source>
        <strain evidence="1">ST1C</strain>
    </source>
</reference>